<keyword evidence="12" id="KW-0808">Transferase</keyword>
<dbReference type="EMBL" id="FQZS01000003">
    <property type="protein sequence ID" value="SHI41618.1"/>
    <property type="molecule type" value="Genomic_DNA"/>
</dbReference>
<organism evidence="12 13">
    <name type="scientific">Lutispora thermophila DSM 19022</name>
    <dbReference type="NCBI Taxonomy" id="1122184"/>
    <lineage>
        <taxon>Bacteria</taxon>
        <taxon>Bacillati</taxon>
        <taxon>Bacillota</taxon>
        <taxon>Clostridia</taxon>
        <taxon>Lutisporales</taxon>
        <taxon>Lutisporaceae</taxon>
        <taxon>Lutispora</taxon>
    </lineage>
</organism>
<dbReference type="Proteomes" id="UP000184442">
    <property type="component" value="Unassembled WGS sequence"/>
</dbReference>
<dbReference type="STRING" id="1122184.SAMN02745176_00186"/>
<dbReference type="FunFam" id="1.10.150.380:FF:000001">
    <property type="entry name" value="Aspartyl/glutamyl-tRNA(Asn/Gln) amidotransferase subunit B"/>
    <property type="match status" value="1"/>
</dbReference>
<sequence length="476" mass="53972">MNYETIIGLEIHAELSTKTKAFCNCKNEFGGEVNTNCCPVCMGYPGALPVLNKKVVEYAVKAGLALGCEISLYSKTDRKNYFYPDLPKAYQISQYDTPLCKNGKIKIEVDGKEKYIGITRIHIEEDAGKLIHGTESEDYSLVDFNRSGVPLIEIVSEPDIRSPLEARLYLEKLKGILEYLEISDCKMQEGSLRCDANISIRPVGQKEFGTKTEIKNMNSMKALQRALEYEEERHKKVLSEGGTIVQETRRWDEAKGITVSMRTKEQAHDYRYFPEPDLVPIILTEEWIEGIKKDLPELPDEKRKRFVREYGIPDYDASVLTLTKELSDFFETCAKGHKNPKAISNWVMGEVLRIMKEKELELKDLRIKPEFLRKLVDLVDEGVLSSTGAKQVFEEMFKTGEEPESLVDKLGLRQISDEGAIVELVKKVLSENQKSVEDYKNGKTNALGYLVGQCMKASKGKGNPQIINKILKDLLS</sequence>
<dbReference type="SUPFAM" id="SSF89095">
    <property type="entry name" value="GatB/YqeY motif"/>
    <property type="match status" value="1"/>
</dbReference>
<evidence type="ECO:0000256" key="7">
    <source>
        <dbReference type="ARBA" id="ARBA00024799"/>
    </source>
</evidence>
<proteinExistence type="inferred from homology"/>
<evidence type="ECO:0000313" key="12">
    <source>
        <dbReference type="EMBL" id="SHI41618.1"/>
    </source>
</evidence>
<evidence type="ECO:0000256" key="1">
    <source>
        <dbReference type="ARBA" id="ARBA00005306"/>
    </source>
</evidence>
<dbReference type="Pfam" id="PF02637">
    <property type="entry name" value="GatB_Yqey"/>
    <property type="match status" value="1"/>
</dbReference>
<dbReference type="InterPro" id="IPR003789">
    <property type="entry name" value="Asn/Gln_tRNA_amidoTrase-B-like"/>
</dbReference>
<dbReference type="InterPro" id="IPR023168">
    <property type="entry name" value="GatB_Yqey_C_2"/>
</dbReference>
<keyword evidence="4 10" id="KW-0547">Nucleotide-binding</keyword>
<dbReference type="NCBIfam" id="TIGR00133">
    <property type="entry name" value="gatB"/>
    <property type="match status" value="1"/>
</dbReference>
<dbReference type="InterPro" id="IPR017959">
    <property type="entry name" value="Asn/Gln-tRNA_amidoTrfase_suB/E"/>
</dbReference>
<evidence type="ECO:0000256" key="4">
    <source>
        <dbReference type="ARBA" id="ARBA00022741"/>
    </source>
</evidence>
<dbReference type="Pfam" id="PF02934">
    <property type="entry name" value="GatB_N"/>
    <property type="match status" value="1"/>
</dbReference>
<reference evidence="12 13" key="1">
    <citation type="submission" date="2016-11" db="EMBL/GenBank/DDBJ databases">
        <authorList>
            <person name="Jaros S."/>
            <person name="Januszkiewicz K."/>
            <person name="Wedrychowicz H."/>
        </authorList>
    </citation>
    <scope>NUCLEOTIDE SEQUENCE [LARGE SCALE GENOMIC DNA]</scope>
    <source>
        <strain evidence="12 13">DSM 19022</strain>
    </source>
</reference>
<name>A0A1M6AZ77_9FIRM</name>
<dbReference type="FunFam" id="1.10.10.410:FF:000001">
    <property type="entry name" value="Aspartyl/glutamyl-tRNA(Asn/Gln) amidotransferase subunit B"/>
    <property type="match status" value="1"/>
</dbReference>
<dbReference type="NCBIfam" id="NF004014">
    <property type="entry name" value="PRK05477.1-4"/>
    <property type="match status" value="1"/>
</dbReference>
<dbReference type="SUPFAM" id="SSF55931">
    <property type="entry name" value="Glutamine synthetase/guanido kinase"/>
    <property type="match status" value="1"/>
</dbReference>
<keyword evidence="6 10" id="KW-0648">Protein biosynthesis</keyword>
<accession>A0A1M6AZ77</accession>
<evidence type="ECO:0000256" key="10">
    <source>
        <dbReference type="HAMAP-Rule" id="MF_00121"/>
    </source>
</evidence>
<dbReference type="Gene3D" id="1.10.10.410">
    <property type="match status" value="1"/>
</dbReference>
<comment type="similarity">
    <text evidence="1 10">Belongs to the GatB/GatE family. GatB subfamily.</text>
</comment>
<evidence type="ECO:0000259" key="11">
    <source>
        <dbReference type="SMART" id="SM00845"/>
    </source>
</evidence>
<evidence type="ECO:0000256" key="6">
    <source>
        <dbReference type="ARBA" id="ARBA00022917"/>
    </source>
</evidence>
<evidence type="ECO:0000313" key="13">
    <source>
        <dbReference type="Proteomes" id="UP000184442"/>
    </source>
</evidence>
<keyword evidence="3 10" id="KW-0436">Ligase</keyword>
<dbReference type="NCBIfam" id="NF004012">
    <property type="entry name" value="PRK05477.1-2"/>
    <property type="match status" value="1"/>
</dbReference>
<evidence type="ECO:0000256" key="5">
    <source>
        <dbReference type="ARBA" id="ARBA00022840"/>
    </source>
</evidence>
<dbReference type="GO" id="GO:0050566">
    <property type="term" value="F:asparaginyl-tRNA synthase (glutamine-hydrolyzing) activity"/>
    <property type="evidence" value="ECO:0007669"/>
    <property type="project" value="RHEA"/>
</dbReference>
<evidence type="ECO:0000256" key="2">
    <source>
        <dbReference type="ARBA" id="ARBA00011123"/>
    </source>
</evidence>
<dbReference type="GO" id="GO:0016740">
    <property type="term" value="F:transferase activity"/>
    <property type="evidence" value="ECO:0007669"/>
    <property type="project" value="UniProtKB-KW"/>
</dbReference>
<keyword evidence="13" id="KW-1185">Reference proteome</keyword>
<dbReference type="PANTHER" id="PTHR11659">
    <property type="entry name" value="GLUTAMYL-TRNA GLN AMIDOTRANSFERASE SUBUNIT B MITOCHONDRIAL AND PROKARYOTIC PET112-RELATED"/>
    <property type="match status" value="1"/>
</dbReference>
<dbReference type="InterPro" id="IPR006075">
    <property type="entry name" value="Asn/Gln-tRNA_Trfase_suB/E_cat"/>
</dbReference>
<dbReference type="PANTHER" id="PTHR11659:SF0">
    <property type="entry name" value="GLUTAMYL-TRNA(GLN) AMIDOTRANSFERASE SUBUNIT B, MITOCHONDRIAL"/>
    <property type="match status" value="1"/>
</dbReference>
<dbReference type="HAMAP" id="MF_00121">
    <property type="entry name" value="GatB"/>
    <property type="match status" value="1"/>
</dbReference>
<dbReference type="PROSITE" id="PS01234">
    <property type="entry name" value="GATB"/>
    <property type="match status" value="1"/>
</dbReference>
<dbReference type="OrthoDB" id="9804078at2"/>
<dbReference type="InterPro" id="IPR018027">
    <property type="entry name" value="Asn/Gln_amidotransferase"/>
</dbReference>
<dbReference type="RefSeq" id="WP_073023546.1">
    <property type="nucleotide sequence ID" value="NZ_FQZS01000003.1"/>
</dbReference>
<dbReference type="GO" id="GO:0070681">
    <property type="term" value="P:glutaminyl-tRNAGln biosynthesis via transamidation"/>
    <property type="evidence" value="ECO:0007669"/>
    <property type="project" value="TreeGrafter"/>
</dbReference>
<comment type="subunit">
    <text evidence="2 10">Heterotrimer of A, B and C subunits.</text>
</comment>
<dbReference type="SMART" id="SM00845">
    <property type="entry name" value="GatB_Yqey"/>
    <property type="match status" value="1"/>
</dbReference>
<protein>
    <recommendedName>
        <fullName evidence="10">Aspartyl/glutamyl-tRNA(Asn/Gln) amidotransferase subunit B</fullName>
        <shortName evidence="10">Asp/Glu-ADT subunit B</shortName>
        <ecNumber evidence="10">6.3.5.-</ecNumber>
    </recommendedName>
</protein>
<dbReference type="GO" id="GO:0006412">
    <property type="term" value="P:translation"/>
    <property type="evidence" value="ECO:0007669"/>
    <property type="project" value="UniProtKB-UniRule"/>
</dbReference>
<dbReference type="AlphaFoldDB" id="A0A1M6AZ77"/>
<comment type="catalytic activity">
    <reaction evidence="8 10">
        <text>L-aspartyl-tRNA(Asn) + L-glutamine + ATP + H2O = L-asparaginyl-tRNA(Asn) + L-glutamate + ADP + phosphate + 2 H(+)</text>
        <dbReference type="Rhea" id="RHEA:14513"/>
        <dbReference type="Rhea" id="RHEA-COMP:9674"/>
        <dbReference type="Rhea" id="RHEA-COMP:9677"/>
        <dbReference type="ChEBI" id="CHEBI:15377"/>
        <dbReference type="ChEBI" id="CHEBI:15378"/>
        <dbReference type="ChEBI" id="CHEBI:29985"/>
        <dbReference type="ChEBI" id="CHEBI:30616"/>
        <dbReference type="ChEBI" id="CHEBI:43474"/>
        <dbReference type="ChEBI" id="CHEBI:58359"/>
        <dbReference type="ChEBI" id="CHEBI:78515"/>
        <dbReference type="ChEBI" id="CHEBI:78516"/>
        <dbReference type="ChEBI" id="CHEBI:456216"/>
    </reaction>
</comment>
<dbReference type="InterPro" id="IPR017958">
    <property type="entry name" value="Gln-tRNA_amidoTrfase_suB_CS"/>
</dbReference>
<comment type="function">
    <text evidence="7 10">Allows the formation of correctly charged Asn-tRNA(Asn) or Gln-tRNA(Gln) through the transamidation of misacylated Asp-tRNA(Asn) or Glu-tRNA(Gln) in organisms which lack either or both of asparaginyl-tRNA or glutaminyl-tRNA synthetases. The reaction takes place in the presence of glutamine and ATP through an activated phospho-Asp-tRNA(Asn) or phospho-Glu-tRNA(Gln).</text>
</comment>
<dbReference type="InterPro" id="IPR042114">
    <property type="entry name" value="GatB_C_1"/>
</dbReference>
<gene>
    <name evidence="10" type="primary">gatB</name>
    <name evidence="12" type="ORF">SAMN02745176_00186</name>
</gene>
<evidence type="ECO:0000256" key="3">
    <source>
        <dbReference type="ARBA" id="ARBA00022598"/>
    </source>
</evidence>
<keyword evidence="5 10" id="KW-0067">ATP-binding</keyword>
<feature type="domain" description="Asn/Gln amidotransferase" evidence="11">
    <location>
        <begin position="328"/>
        <end position="475"/>
    </location>
</feature>
<dbReference type="InterPro" id="IPR014746">
    <property type="entry name" value="Gln_synth/guanido_kin_cat_dom"/>
</dbReference>
<dbReference type="Gene3D" id="1.10.150.380">
    <property type="entry name" value="GatB domain, N-terminal subdomain"/>
    <property type="match status" value="1"/>
</dbReference>
<evidence type="ECO:0000256" key="8">
    <source>
        <dbReference type="ARBA" id="ARBA00047380"/>
    </source>
</evidence>
<dbReference type="EC" id="6.3.5.-" evidence="10"/>
<dbReference type="GO" id="GO:0050567">
    <property type="term" value="F:glutaminyl-tRNA synthase (glutamine-hydrolyzing) activity"/>
    <property type="evidence" value="ECO:0007669"/>
    <property type="project" value="UniProtKB-UniRule"/>
</dbReference>
<dbReference type="GO" id="GO:0005524">
    <property type="term" value="F:ATP binding"/>
    <property type="evidence" value="ECO:0007669"/>
    <property type="project" value="UniProtKB-KW"/>
</dbReference>
<evidence type="ECO:0000256" key="9">
    <source>
        <dbReference type="ARBA" id="ARBA00047913"/>
    </source>
</evidence>
<comment type="catalytic activity">
    <reaction evidence="9 10">
        <text>L-glutamyl-tRNA(Gln) + L-glutamine + ATP + H2O = L-glutaminyl-tRNA(Gln) + L-glutamate + ADP + phosphate + H(+)</text>
        <dbReference type="Rhea" id="RHEA:17521"/>
        <dbReference type="Rhea" id="RHEA-COMP:9681"/>
        <dbReference type="Rhea" id="RHEA-COMP:9684"/>
        <dbReference type="ChEBI" id="CHEBI:15377"/>
        <dbReference type="ChEBI" id="CHEBI:15378"/>
        <dbReference type="ChEBI" id="CHEBI:29985"/>
        <dbReference type="ChEBI" id="CHEBI:30616"/>
        <dbReference type="ChEBI" id="CHEBI:43474"/>
        <dbReference type="ChEBI" id="CHEBI:58359"/>
        <dbReference type="ChEBI" id="CHEBI:78520"/>
        <dbReference type="ChEBI" id="CHEBI:78521"/>
        <dbReference type="ChEBI" id="CHEBI:456216"/>
    </reaction>
</comment>
<dbReference type="InterPro" id="IPR004413">
    <property type="entry name" value="GatB"/>
</dbReference>